<dbReference type="Proteomes" id="UP001151516">
    <property type="component" value="Unassembled WGS sequence"/>
</dbReference>
<feature type="domain" description="PAS" evidence="1">
    <location>
        <begin position="24"/>
        <end position="51"/>
    </location>
</feature>
<dbReference type="InterPro" id="IPR035965">
    <property type="entry name" value="PAS-like_dom_sf"/>
</dbReference>
<keyword evidence="3" id="KW-1185">Reference proteome</keyword>
<proteinExistence type="predicted"/>
<reference evidence="2" key="1">
    <citation type="submission" date="2022-07" db="EMBL/GenBank/DDBJ databases">
        <title>Phylogenomic reconstructions and comparative analyses of Kickxellomycotina fungi.</title>
        <authorList>
            <person name="Reynolds N.K."/>
            <person name="Stajich J.E."/>
            <person name="Barry K."/>
            <person name="Grigoriev I.V."/>
            <person name="Crous P."/>
            <person name="Smith M.E."/>
        </authorList>
    </citation>
    <scope>NUCLEOTIDE SEQUENCE</scope>
    <source>
        <strain evidence="2">CBS 109367</strain>
    </source>
</reference>
<dbReference type="SUPFAM" id="SSF55785">
    <property type="entry name" value="PYP-like sensor domain (PAS domain)"/>
    <property type="match status" value="1"/>
</dbReference>
<dbReference type="Gene3D" id="3.30.450.20">
    <property type="entry name" value="PAS domain"/>
    <property type="match status" value="1"/>
</dbReference>
<dbReference type="InterPro" id="IPR000014">
    <property type="entry name" value="PAS"/>
</dbReference>
<dbReference type="Pfam" id="PF13426">
    <property type="entry name" value="PAS_9"/>
    <property type="match status" value="1"/>
</dbReference>
<name>A0A9W8GJB6_9FUNG</name>
<organism evidence="2 3">
    <name type="scientific">Coemansia spiralis</name>
    <dbReference type="NCBI Taxonomy" id="417178"/>
    <lineage>
        <taxon>Eukaryota</taxon>
        <taxon>Fungi</taxon>
        <taxon>Fungi incertae sedis</taxon>
        <taxon>Zoopagomycota</taxon>
        <taxon>Kickxellomycotina</taxon>
        <taxon>Kickxellomycetes</taxon>
        <taxon>Kickxellales</taxon>
        <taxon>Kickxellaceae</taxon>
        <taxon>Coemansia</taxon>
    </lineage>
</organism>
<accession>A0A9W8GJB6</accession>
<dbReference type="CDD" id="cd00130">
    <property type="entry name" value="PAS"/>
    <property type="match status" value="1"/>
</dbReference>
<protein>
    <recommendedName>
        <fullName evidence="1">PAS domain-containing protein</fullName>
    </recommendedName>
</protein>
<evidence type="ECO:0000313" key="2">
    <source>
        <dbReference type="EMBL" id="KAJ2688189.1"/>
    </source>
</evidence>
<evidence type="ECO:0000313" key="3">
    <source>
        <dbReference type="Proteomes" id="UP001151516"/>
    </source>
</evidence>
<comment type="caution">
    <text evidence="2">The sequence shown here is derived from an EMBL/GenBank/DDBJ whole genome shotgun (WGS) entry which is preliminary data.</text>
</comment>
<dbReference type="PROSITE" id="PS50112">
    <property type="entry name" value="PAS"/>
    <property type="match status" value="1"/>
</dbReference>
<dbReference type="OrthoDB" id="411251at2759"/>
<dbReference type="EMBL" id="JANBTX010000052">
    <property type="protein sequence ID" value="KAJ2688189.1"/>
    <property type="molecule type" value="Genomic_DNA"/>
</dbReference>
<sequence>MSDTSDFDRQFPTGFMGIHDKTPDMRIIYVTSSIRQVLGFEPSDVVGQTALTFIENGNADEYKEHFGEHSNDDSVLVTQVYIRTNASAPVHIKLVSFSCDSLAFNVCFVRSDTPPTLEHSPMRIELVRGSGLDKTSRQQSVLAAQRERNRRATIVSGGRSIRACLTLDYISERAENPMGPRILFASNSFDRIINADASDIQGLPFLLLVAPEDVAKAGRFLDKIKSASTIIIEHLLLLVNPLEESTGGDRTGLRTVAVEIIAAGADSGAIMLCQLARVPISSIGEQSDGYMSLEDIISSDPETTDVGDTWNGIAF</sequence>
<gene>
    <name evidence="2" type="ORF">IWW39_002389</name>
</gene>
<evidence type="ECO:0000259" key="1">
    <source>
        <dbReference type="PROSITE" id="PS50112"/>
    </source>
</evidence>
<dbReference type="AlphaFoldDB" id="A0A9W8GJB6"/>